<proteinExistence type="predicted"/>
<name>A0A1H4UBE4_PSETA</name>
<dbReference type="Proteomes" id="UP000183155">
    <property type="component" value="Unassembled WGS sequence"/>
</dbReference>
<evidence type="ECO:0000313" key="3">
    <source>
        <dbReference type="Proteomes" id="UP000183155"/>
    </source>
</evidence>
<keyword evidence="3" id="KW-1185">Reference proteome</keyword>
<dbReference type="EMBL" id="FNRS01000001">
    <property type="protein sequence ID" value="SEC65950.1"/>
    <property type="molecule type" value="Genomic_DNA"/>
</dbReference>
<protein>
    <submittedName>
        <fullName evidence="2">Uncharacterized protein</fullName>
    </submittedName>
</protein>
<reference evidence="2 3" key="1">
    <citation type="submission" date="2016-10" db="EMBL/GenBank/DDBJ databases">
        <authorList>
            <person name="Varghese N."/>
            <person name="Submissions S."/>
        </authorList>
    </citation>
    <scope>NUCLEOTIDE SEQUENCE [LARGE SCALE GENOMIC DNA]</scope>
    <source>
        <strain evidence="2 3">BS3652</strain>
    </source>
</reference>
<keyword evidence="1" id="KW-1133">Transmembrane helix</keyword>
<keyword evidence="1" id="KW-0472">Membrane</keyword>
<keyword evidence="1" id="KW-0812">Transmembrane</keyword>
<feature type="transmembrane region" description="Helical" evidence="1">
    <location>
        <begin position="44"/>
        <end position="64"/>
    </location>
</feature>
<gene>
    <name evidence="2" type="ORF">SAMN04490203_2846</name>
</gene>
<organism evidence="2 3">
    <name type="scientific">Pseudomonas taetrolens</name>
    <dbReference type="NCBI Taxonomy" id="47884"/>
    <lineage>
        <taxon>Bacteria</taxon>
        <taxon>Pseudomonadati</taxon>
        <taxon>Pseudomonadota</taxon>
        <taxon>Gammaproteobacteria</taxon>
        <taxon>Pseudomonadales</taxon>
        <taxon>Pseudomonadaceae</taxon>
        <taxon>Pseudomonas</taxon>
    </lineage>
</organism>
<sequence>MKRGQIYFANGFRYQGRDHCRPSSLESGADVYQGCLQATLGGPVFALSFCGQLFLTVLLIQLVAQPECGDTEKKQ</sequence>
<accession>A0A1H4UBE4</accession>
<evidence type="ECO:0000256" key="1">
    <source>
        <dbReference type="SAM" id="Phobius"/>
    </source>
</evidence>
<evidence type="ECO:0000313" key="2">
    <source>
        <dbReference type="EMBL" id="SEC65950.1"/>
    </source>
</evidence>
<comment type="caution">
    <text evidence="2">The sequence shown here is derived from an EMBL/GenBank/DDBJ whole genome shotgun (WGS) entry which is preliminary data.</text>
</comment>